<name>D5WZX4_THIK1</name>
<proteinExistence type="predicted"/>
<dbReference type="AlphaFoldDB" id="D5WZX4"/>
<protein>
    <submittedName>
        <fullName evidence="1">Uncharacterized protein</fullName>
    </submittedName>
</protein>
<organism evidence="1">
    <name type="scientific">Thiomonas intermedia (strain K12)</name>
    <name type="common">Thiobacillus intermedius</name>
    <dbReference type="NCBI Taxonomy" id="75379"/>
    <lineage>
        <taxon>Bacteria</taxon>
        <taxon>Pseudomonadati</taxon>
        <taxon>Pseudomonadota</taxon>
        <taxon>Betaproteobacteria</taxon>
        <taxon>Burkholderiales</taxon>
        <taxon>Thiomonas</taxon>
    </lineage>
</organism>
<dbReference type="KEGG" id="tin:Tint_1150"/>
<dbReference type="HOGENOM" id="CLU_1250156_0_0_4"/>
<dbReference type="BioCyc" id="TINT75379:TINT_RS05755-MONOMER"/>
<gene>
    <name evidence="1" type="ordered locus">Tint_1150</name>
</gene>
<evidence type="ECO:0000313" key="1">
    <source>
        <dbReference type="EMBL" id="ADG30540.1"/>
    </source>
</evidence>
<accession>D5WZX4</accession>
<dbReference type="EMBL" id="CP002021">
    <property type="protein sequence ID" value="ADG30540.1"/>
    <property type="molecule type" value="Genomic_DNA"/>
</dbReference>
<dbReference type="STRING" id="75379.Tint_1150"/>
<reference evidence="1" key="1">
    <citation type="submission" date="2010-04" db="EMBL/GenBank/DDBJ databases">
        <title>Complete sequence of Thiomonas intermedia K12.</title>
        <authorList>
            <consortium name="US DOE Joint Genome Institute"/>
            <person name="Lucas S."/>
            <person name="Copeland A."/>
            <person name="Lapidus A."/>
            <person name="Cheng J.-F."/>
            <person name="Bruce D."/>
            <person name="Goodwin L."/>
            <person name="Pitluck S."/>
            <person name="Davenport K."/>
            <person name="Detter J.C."/>
            <person name="Han C."/>
            <person name="Tapia R."/>
            <person name="Land M."/>
            <person name="Hauser L."/>
            <person name="Kyrpides N."/>
            <person name="Ovchinnikova G."/>
            <person name="Kerfeld C.A."/>
            <person name="Cannon G.C."/>
            <person name="Heinhorst S."/>
            <person name="Woyke T."/>
        </authorList>
    </citation>
    <scope>NUCLEOTIDE SEQUENCE [LARGE SCALE GENOMIC DNA]</scope>
    <source>
        <strain evidence="1">K12</strain>
    </source>
</reference>
<sequence>MTELAHCPEILPPELAELIDCFGRAWANSPSRPCPSAKAIAHWSELLTAWVAADDLPLFVRKHANNRGSVISHPSGRSLVPCDNSPAHWAYVMATNGECPSLQDIKALLEKDAIPVAMIQNAAERTVAKYHCRLARRFNVNKYGWKLAHIQGVGLNNRNPISALPLQRLTDQFLSLMAPANMFVVPLAWGGIGEIEAVIQAVKSVQFTDDRLIHQVIDATR</sequence>